<dbReference type="InterPro" id="IPR009069">
    <property type="entry name" value="Cys_alpha_HP_mot_SF"/>
</dbReference>
<dbReference type="PROSITE" id="PS51808">
    <property type="entry name" value="CHCH"/>
    <property type="match status" value="1"/>
</dbReference>
<keyword evidence="9" id="KW-1185">Reference proteome</keyword>
<name>A0AAV5RK80_STABA</name>
<gene>
    <name evidence="8" type="ORF">DASB73_019840</name>
</gene>
<dbReference type="PANTHER" id="PTHR46811:SF1">
    <property type="entry name" value="COILED-COIL-HELIX-COILED-COIL-HELIX DOMAIN-CONTAINING PROTEIN 7"/>
    <property type="match status" value="1"/>
</dbReference>
<dbReference type="EMBL" id="BTGC01000003">
    <property type="protein sequence ID" value="GMM51026.1"/>
    <property type="molecule type" value="Genomic_DNA"/>
</dbReference>
<evidence type="ECO:0000256" key="5">
    <source>
        <dbReference type="ARBA" id="ARBA00038264"/>
    </source>
</evidence>
<comment type="caution">
    <text evidence="8">The sequence shown here is derived from an EMBL/GenBank/DDBJ whole genome shotgun (WGS) entry which is preliminary data.</text>
</comment>
<evidence type="ECO:0000313" key="8">
    <source>
        <dbReference type="EMBL" id="GMM51026.1"/>
    </source>
</evidence>
<evidence type="ECO:0000256" key="3">
    <source>
        <dbReference type="ARBA" id="ARBA00023128"/>
    </source>
</evidence>
<dbReference type="PANTHER" id="PTHR46811">
    <property type="entry name" value="COILED-COIL-HELIX-COILED-COIL-HELIX DOMAIN-CONTAINING PROTEIN 7"/>
    <property type="match status" value="1"/>
</dbReference>
<evidence type="ECO:0000256" key="4">
    <source>
        <dbReference type="ARBA" id="ARBA00023157"/>
    </source>
</evidence>
<reference evidence="8 9" key="1">
    <citation type="journal article" date="2023" name="Elife">
        <title>Identification of key yeast species and microbe-microbe interactions impacting larval growth of Drosophila in the wild.</title>
        <authorList>
            <person name="Mure A."/>
            <person name="Sugiura Y."/>
            <person name="Maeda R."/>
            <person name="Honda K."/>
            <person name="Sakurai N."/>
            <person name="Takahashi Y."/>
            <person name="Watada M."/>
            <person name="Katoh T."/>
            <person name="Gotoh A."/>
            <person name="Gotoh Y."/>
            <person name="Taniguchi I."/>
            <person name="Nakamura K."/>
            <person name="Hayashi T."/>
            <person name="Katayama T."/>
            <person name="Uemura T."/>
            <person name="Hattori Y."/>
        </authorList>
    </citation>
    <scope>NUCLEOTIDE SEQUENCE [LARGE SCALE GENOMIC DNA]</scope>
    <source>
        <strain evidence="8 9">SB-73</strain>
    </source>
</reference>
<dbReference type="AlphaFoldDB" id="A0AAV5RK80"/>
<dbReference type="SUPFAM" id="SSF47072">
    <property type="entry name" value="Cysteine alpha-hairpin motif"/>
    <property type="match status" value="1"/>
</dbReference>
<evidence type="ECO:0000259" key="7">
    <source>
        <dbReference type="Pfam" id="PF06747"/>
    </source>
</evidence>
<evidence type="ECO:0000313" key="9">
    <source>
        <dbReference type="Proteomes" id="UP001362899"/>
    </source>
</evidence>
<comment type="function">
    <text evidence="1">Required for the assembly of cytochrome c oxidase.</text>
</comment>
<dbReference type="Proteomes" id="UP001362899">
    <property type="component" value="Unassembled WGS sequence"/>
</dbReference>
<proteinExistence type="inferred from homology"/>
<evidence type="ECO:0000256" key="6">
    <source>
        <dbReference type="ARBA" id="ARBA00041104"/>
    </source>
</evidence>
<dbReference type="InterPro" id="IPR051040">
    <property type="entry name" value="COX23"/>
</dbReference>
<dbReference type="Gene3D" id="1.10.287.1130">
    <property type="entry name" value="CytochromE C oxidase copper chaperone"/>
    <property type="match status" value="1"/>
</dbReference>
<dbReference type="GO" id="GO:0005758">
    <property type="term" value="C:mitochondrial intermembrane space"/>
    <property type="evidence" value="ECO:0007669"/>
    <property type="project" value="UniProtKB-SubCell"/>
</dbReference>
<feature type="domain" description="CHCH" evidence="7">
    <location>
        <begin position="46"/>
        <end position="79"/>
    </location>
</feature>
<keyword evidence="4" id="KW-1015">Disulfide bond</keyword>
<comment type="subcellular location">
    <subcellularLocation>
        <location evidence="2">Mitochondrion intermembrane space</location>
    </subcellularLocation>
</comment>
<keyword evidence="3" id="KW-0496">Mitochondrion</keyword>
<accession>A0AAV5RK80</accession>
<evidence type="ECO:0000256" key="1">
    <source>
        <dbReference type="ARBA" id="ARBA00003875"/>
    </source>
</evidence>
<dbReference type="GO" id="GO:0033108">
    <property type="term" value="P:mitochondrial respiratory chain complex assembly"/>
    <property type="evidence" value="ECO:0007669"/>
    <property type="project" value="TreeGrafter"/>
</dbReference>
<protein>
    <recommendedName>
        <fullName evidence="6">Cytochrome c oxidase-assembly factor COX23, mitochondrial</fullName>
    </recommendedName>
</protein>
<sequence length="86" mass="10631">MVVERDPKKVDFTKDNKIRLFPDDPFSDENQKEYLAREESKFFDPCKEASKMSMSCLDRNNYDRTKCTKYFEIYRDCMREWKKHRK</sequence>
<comment type="similarity">
    <text evidence="5">Belongs to the COX23 family.</text>
</comment>
<evidence type="ECO:0000256" key="2">
    <source>
        <dbReference type="ARBA" id="ARBA00004569"/>
    </source>
</evidence>
<dbReference type="Pfam" id="PF06747">
    <property type="entry name" value="CHCH"/>
    <property type="match status" value="1"/>
</dbReference>
<organism evidence="8 9">
    <name type="scientific">Starmerella bacillaris</name>
    <name type="common">Yeast</name>
    <name type="synonym">Candida zemplinina</name>
    <dbReference type="NCBI Taxonomy" id="1247836"/>
    <lineage>
        <taxon>Eukaryota</taxon>
        <taxon>Fungi</taxon>
        <taxon>Dikarya</taxon>
        <taxon>Ascomycota</taxon>
        <taxon>Saccharomycotina</taxon>
        <taxon>Dipodascomycetes</taxon>
        <taxon>Dipodascales</taxon>
        <taxon>Trichomonascaceae</taxon>
        <taxon>Starmerella</taxon>
    </lineage>
</organism>
<dbReference type="InterPro" id="IPR010625">
    <property type="entry name" value="CHCH"/>
</dbReference>